<feature type="compositionally biased region" description="Low complexity" evidence="1">
    <location>
        <begin position="564"/>
        <end position="573"/>
    </location>
</feature>
<feature type="compositionally biased region" description="Low complexity" evidence="1">
    <location>
        <begin position="515"/>
        <end position="536"/>
    </location>
</feature>
<evidence type="ECO:0000313" key="3">
    <source>
        <dbReference type="EMBL" id="OAV93678.1"/>
    </source>
</evidence>
<evidence type="ECO:0000313" key="4">
    <source>
        <dbReference type="EnsemblFungi" id="PTTG_06578-t43_1-p1"/>
    </source>
</evidence>
<feature type="region of interest" description="Disordered" evidence="1">
    <location>
        <begin position="307"/>
        <end position="624"/>
    </location>
</feature>
<dbReference type="PANTHER" id="PTHR12307:SF36">
    <property type="entry name" value="GLYCOGEN-BINDING SUBUNIT 76A"/>
    <property type="match status" value="1"/>
</dbReference>
<feature type="compositionally biased region" description="Pro residues" evidence="1">
    <location>
        <begin position="378"/>
        <end position="388"/>
    </location>
</feature>
<sequence length="700" mass="74003">MASSVTTYHPPQPTHPSRNSQHYILHPQQEKKKTTTMFSLQPPPEQPSPPSSTPSHCKSYSDYQFPTVHFNAPTPPTAAERTADYFAKPTRPLHQKAQSESLMRLQLPHSPTASLDNIPMLRKKSGELVRSSLKLTPSASSTTTTTTTTTTTASSSRSSSYANLPSRSAPSTPTQQAGPKAVHFDAHLEHVRHFLSQQRPIAVSRDGSPIETETEGEEEYPFPPMATVQQPPPTKLVIELPNMPLQPRLSPAHKLCLSTLELAPDAKTLKGTVLVENISFEKRVAVRFTFDAWQTVSEVTADYLRSLPPPPRLPSSSPSSSSAPPQQTCSPSTSSSRTCSPGSTSARWRSPSATGPTATSSGTTTAAPTTASASRPCAPGPPPPPSLLPLPRRLQDRASRAHGPSPSAPSSTGSSATTSASPRPSACPARSPTTSTPPRSPAPPGSTRLSRAPSCATVPASPRATTSASPLNRPPPPAPTSRPGSSPWSPPRLARPCPANGSASPPPHPPPPSSTPLLIPPQLLNAGPPAESQAPSSSPPPPPPRPPPTPPPPNSNPIPPSPLSPDRTPAVPDSPRPRSRASHPASSRPSRPRSPTSPDDLPPPSPVCRWNYARDGLSPRRTPPDGLPHDGALFAPCCLLLSLSSPYFLLSFSCSLFLLPSLYLLSSSHPRSPCPGSRPHPHPHPCSPLPSLLSLLPSMY</sequence>
<gene>
    <name evidence="3" type="ORF">PTTG_06578</name>
</gene>
<reference evidence="4 5" key="3">
    <citation type="journal article" date="2017" name="G3 (Bethesda)">
        <title>Comparative analysis highlights variable genome content of wheat rusts and divergence of the mating loci.</title>
        <authorList>
            <person name="Cuomo C.A."/>
            <person name="Bakkeren G."/>
            <person name="Khalil H.B."/>
            <person name="Panwar V."/>
            <person name="Joly D."/>
            <person name="Linning R."/>
            <person name="Sakthikumar S."/>
            <person name="Song X."/>
            <person name="Adiconis X."/>
            <person name="Fan L."/>
            <person name="Goldberg J.M."/>
            <person name="Levin J.Z."/>
            <person name="Young S."/>
            <person name="Zeng Q."/>
            <person name="Anikster Y."/>
            <person name="Bruce M."/>
            <person name="Wang M."/>
            <person name="Yin C."/>
            <person name="McCallum B."/>
            <person name="Szabo L.J."/>
            <person name="Hulbert S."/>
            <person name="Chen X."/>
            <person name="Fellers J.P."/>
        </authorList>
    </citation>
    <scope>NUCLEOTIDE SEQUENCE</scope>
    <source>
        <strain evidence="5">Isolate 1-1 / race 1 (BBBD)</strain>
        <strain evidence="4">isolate 1-1 / race 1 (BBBD)</strain>
    </source>
</reference>
<feature type="region of interest" description="Disordered" evidence="1">
    <location>
        <begin position="131"/>
        <end position="180"/>
    </location>
</feature>
<name>A0A180GMH4_PUCT1</name>
<evidence type="ECO:0000256" key="1">
    <source>
        <dbReference type="SAM" id="MobiDB-lite"/>
    </source>
</evidence>
<dbReference type="GO" id="GO:2001069">
    <property type="term" value="F:glycogen binding"/>
    <property type="evidence" value="ECO:0007669"/>
    <property type="project" value="TreeGrafter"/>
</dbReference>
<feature type="compositionally biased region" description="Pro residues" evidence="1">
    <location>
        <begin position="504"/>
        <end position="514"/>
    </location>
</feature>
<dbReference type="EMBL" id="ADAS02000048">
    <property type="protein sequence ID" value="OAV93678.1"/>
    <property type="molecule type" value="Genomic_DNA"/>
</dbReference>
<dbReference type="GO" id="GO:0000164">
    <property type="term" value="C:protein phosphatase type 1 complex"/>
    <property type="evidence" value="ECO:0007669"/>
    <property type="project" value="TreeGrafter"/>
</dbReference>
<accession>A0A180GMH4</accession>
<feature type="compositionally biased region" description="Polar residues" evidence="1">
    <location>
        <begin position="1"/>
        <end position="22"/>
    </location>
</feature>
<dbReference type="VEuPathDB" id="FungiDB:PTTG_06578"/>
<keyword evidence="5" id="KW-1185">Reference proteome</keyword>
<dbReference type="GO" id="GO:0005979">
    <property type="term" value="P:regulation of glycogen biosynthetic process"/>
    <property type="evidence" value="ECO:0007669"/>
    <property type="project" value="TreeGrafter"/>
</dbReference>
<dbReference type="STRING" id="630390.A0A180GMH4"/>
<feature type="domain" description="CBM21" evidence="2">
    <location>
        <begin position="253"/>
        <end position="306"/>
    </location>
</feature>
<protein>
    <submittedName>
        <fullName evidence="4">CBM21 domain-containing protein</fullName>
    </submittedName>
</protein>
<dbReference type="AlphaFoldDB" id="A0A180GMH4"/>
<dbReference type="Gene3D" id="2.60.40.2440">
    <property type="entry name" value="Carbohydrate binding type-21 domain"/>
    <property type="match status" value="1"/>
</dbReference>
<dbReference type="PANTHER" id="PTHR12307">
    <property type="entry name" value="PROTEIN PHOSPHATASE 1 REGULATORY SUBUNIT"/>
    <property type="match status" value="1"/>
</dbReference>
<dbReference type="InterPro" id="IPR005036">
    <property type="entry name" value="CBM21_dom"/>
</dbReference>
<dbReference type="Proteomes" id="UP000005240">
    <property type="component" value="Unassembled WGS sequence"/>
</dbReference>
<reference evidence="3" key="1">
    <citation type="submission" date="2009-11" db="EMBL/GenBank/DDBJ databases">
        <authorList>
            <consortium name="The Broad Institute Genome Sequencing Platform"/>
            <person name="Ward D."/>
            <person name="Feldgarden M."/>
            <person name="Earl A."/>
            <person name="Young S.K."/>
            <person name="Zeng Q."/>
            <person name="Koehrsen M."/>
            <person name="Alvarado L."/>
            <person name="Berlin A."/>
            <person name="Bochicchio J."/>
            <person name="Borenstein D."/>
            <person name="Chapman S.B."/>
            <person name="Chen Z."/>
            <person name="Engels R."/>
            <person name="Freedman E."/>
            <person name="Gellesch M."/>
            <person name="Goldberg J."/>
            <person name="Griggs A."/>
            <person name="Gujja S."/>
            <person name="Heilman E."/>
            <person name="Heiman D."/>
            <person name="Hepburn T."/>
            <person name="Howarth C."/>
            <person name="Jen D."/>
            <person name="Larson L."/>
            <person name="Lewis B."/>
            <person name="Mehta T."/>
            <person name="Park D."/>
            <person name="Pearson M."/>
            <person name="Roberts A."/>
            <person name="Saif S."/>
            <person name="Shea T."/>
            <person name="Shenoy N."/>
            <person name="Sisk P."/>
            <person name="Stolte C."/>
            <person name="Sykes S."/>
            <person name="Thomson T."/>
            <person name="Walk T."/>
            <person name="White J."/>
            <person name="Yandava C."/>
            <person name="Izard J."/>
            <person name="Baranova O.V."/>
            <person name="Blanton J.M."/>
            <person name="Tanner A.C."/>
            <person name="Dewhirst F.E."/>
            <person name="Haas B."/>
            <person name="Nusbaum C."/>
            <person name="Birren B."/>
        </authorList>
    </citation>
    <scope>NUCLEOTIDE SEQUENCE [LARGE SCALE GENOMIC DNA]</scope>
    <source>
        <strain evidence="3">1-1 BBBD Race 1</strain>
    </source>
</reference>
<feature type="compositionally biased region" description="Low complexity" evidence="1">
    <location>
        <begin position="131"/>
        <end position="168"/>
    </location>
</feature>
<reference evidence="3" key="2">
    <citation type="submission" date="2016-05" db="EMBL/GenBank/DDBJ databases">
        <title>Comparative analysis highlights variable genome content of wheat rusts and divergence of the mating loci.</title>
        <authorList>
            <person name="Cuomo C.A."/>
            <person name="Bakkeren G."/>
            <person name="Szabo L."/>
            <person name="Khalil H."/>
            <person name="Joly D."/>
            <person name="Goldberg J."/>
            <person name="Young S."/>
            <person name="Zeng Q."/>
            <person name="Fellers J."/>
        </authorList>
    </citation>
    <scope>NUCLEOTIDE SEQUENCE [LARGE SCALE GENOMIC DNA]</scope>
    <source>
        <strain evidence="3">1-1 BBBD Race 1</strain>
    </source>
</reference>
<feature type="region of interest" description="Disordered" evidence="1">
    <location>
        <begin position="195"/>
        <end position="224"/>
    </location>
</feature>
<feature type="region of interest" description="Disordered" evidence="1">
    <location>
        <begin position="1"/>
        <end position="62"/>
    </location>
</feature>
<dbReference type="OrthoDB" id="1881at2759"/>
<dbReference type="Pfam" id="PF03370">
    <property type="entry name" value="CBM_21"/>
    <property type="match status" value="1"/>
</dbReference>
<feature type="compositionally biased region" description="Low complexity" evidence="1">
    <location>
        <begin position="314"/>
        <end position="377"/>
    </location>
</feature>
<evidence type="ECO:0000313" key="5">
    <source>
        <dbReference type="Proteomes" id="UP000005240"/>
    </source>
</evidence>
<reference evidence="4" key="4">
    <citation type="submission" date="2025-05" db="UniProtKB">
        <authorList>
            <consortium name="EnsemblFungi"/>
        </authorList>
    </citation>
    <scope>IDENTIFICATION</scope>
    <source>
        <strain evidence="4">isolate 1-1 / race 1 (BBBD)</strain>
    </source>
</reference>
<dbReference type="InterPro" id="IPR038175">
    <property type="entry name" value="CBM21_dom_sf"/>
</dbReference>
<dbReference type="InterPro" id="IPR050782">
    <property type="entry name" value="PP1_regulatory_subunit_3"/>
</dbReference>
<dbReference type="GO" id="GO:0008157">
    <property type="term" value="F:protein phosphatase 1 binding"/>
    <property type="evidence" value="ECO:0007669"/>
    <property type="project" value="TreeGrafter"/>
</dbReference>
<feature type="compositionally biased region" description="Low complexity" evidence="1">
    <location>
        <begin position="401"/>
        <end position="437"/>
    </location>
</feature>
<feature type="compositionally biased region" description="Low complexity" evidence="1">
    <location>
        <begin position="582"/>
        <end position="599"/>
    </location>
</feature>
<dbReference type="EnsemblFungi" id="PTTG_06578-t43_1">
    <property type="protein sequence ID" value="PTTG_06578-t43_1-p1"/>
    <property type="gene ID" value="PTTG_06578"/>
</dbReference>
<evidence type="ECO:0000259" key="2">
    <source>
        <dbReference type="Pfam" id="PF03370"/>
    </source>
</evidence>
<feature type="compositionally biased region" description="Pro residues" evidence="1">
    <location>
        <begin position="537"/>
        <end position="563"/>
    </location>
</feature>
<proteinExistence type="predicted"/>
<feature type="compositionally biased region" description="Pro residues" evidence="1">
    <location>
        <begin position="41"/>
        <end position="52"/>
    </location>
</feature>
<organism evidence="3">
    <name type="scientific">Puccinia triticina (isolate 1-1 / race 1 (BBBD))</name>
    <name type="common">Brown leaf rust fungus</name>
    <dbReference type="NCBI Taxonomy" id="630390"/>
    <lineage>
        <taxon>Eukaryota</taxon>
        <taxon>Fungi</taxon>
        <taxon>Dikarya</taxon>
        <taxon>Basidiomycota</taxon>
        <taxon>Pucciniomycotina</taxon>
        <taxon>Pucciniomycetes</taxon>
        <taxon>Pucciniales</taxon>
        <taxon>Pucciniaceae</taxon>
        <taxon>Puccinia</taxon>
    </lineage>
</organism>